<dbReference type="InterPro" id="IPR009057">
    <property type="entry name" value="Homeodomain-like_sf"/>
</dbReference>
<name>A0A7G9RWJ6_9FIRM</name>
<dbReference type="EMBL" id="CP060715">
    <property type="protein sequence ID" value="QNN59971.1"/>
    <property type="molecule type" value="Genomic_DNA"/>
</dbReference>
<evidence type="ECO:0000256" key="1">
    <source>
        <dbReference type="ARBA" id="ARBA00023015"/>
    </source>
</evidence>
<dbReference type="PANTHER" id="PTHR43280:SF2">
    <property type="entry name" value="HTH-TYPE TRANSCRIPTIONAL REGULATOR EXSA"/>
    <property type="match status" value="1"/>
</dbReference>
<dbReference type="PROSITE" id="PS01124">
    <property type="entry name" value="HTH_ARAC_FAMILY_2"/>
    <property type="match status" value="1"/>
</dbReference>
<keyword evidence="6" id="KW-1185">Reference proteome</keyword>
<reference evidence="5 6" key="1">
    <citation type="submission" date="2020-08" db="EMBL/GenBank/DDBJ databases">
        <title>Genome sequence of Erysipelothrix inopinata DSM 15511T.</title>
        <authorList>
            <person name="Hyun D.-W."/>
            <person name="Bae J.-W."/>
        </authorList>
    </citation>
    <scope>NUCLEOTIDE SEQUENCE [LARGE SCALE GENOMIC DNA]</scope>
    <source>
        <strain evidence="5 6">DSM 15511</strain>
    </source>
</reference>
<evidence type="ECO:0000256" key="2">
    <source>
        <dbReference type="ARBA" id="ARBA00023125"/>
    </source>
</evidence>
<dbReference type="InterPro" id="IPR018060">
    <property type="entry name" value="HTH_AraC"/>
</dbReference>
<dbReference type="Gene3D" id="1.10.10.60">
    <property type="entry name" value="Homeodomain-like"/>
    <property type="match status" value="2"/>
</dbReference>
<dbReference type="AlphaFoldDB" id="A0A7G9RWJ6"/>
<dbReference type="InterPro" id="IPR018062">
    <property type="entry name" value="HTH_AraC-typ_CS"/>
</dbReference>
<proteinExistence type="predicted"/>
<dbReference type="SMART" id="SM00342">
    <property type="entry name" value="HTH_ARAC"/>
    <property type="match status" value="1"/>
</dbReference>
<keyword evidence="1" id="KW-0805">Transcription regulation</keyword>
<evidence type="ECO:0000259" key="4">
    <source>
        <dbReference type="PROSITE" id="PS01124"/>
    </source>
</evidence>
<protein>
    <submittedName>
        <fullName evidence="5">Helix-turn-helix transcriptional regulator</fullName>
    </submittedName>
</protein>
<sequence length="289" mass="34602">MDSAIKTIKDIYHELLTQPSNIIQYKYHDNHEILALKEIYDKFHIEEKQCDSLIFIHCISGKFQINDKDGNREVSPQDTILIPYMTHHQIKVLEETEILTLFVSGRYVVQNISWFPYVSSFYQFNSYKLTDAINQIYKLMDCYSKIDRFGFNAALDTFFYEYYLKISELEADNIPNWQGNFPQIFTDILLYVHKNYTRPITLADLSQHYPLSPQHISRLFKKYMNQTYKEYLDYLRLEHAVYLIINTDDPLIKILYDAGFPNKKSFARIFEAHYNMLPSEFRKQHHHKI</sequence>
<dbReference type="Proteomes" id="UP000515928">
    <property type="component" value="Chromosome"/>
</dbReference>
<evidence type="ECO:0000313" key="5">
    <source>
        <dbReference type="EMBL" id="QNN59971.1"/>
    </source>
</evidence>
<dbReference type="PROSITE" id="PS00041">
    <property type="entry name" value="HTH_ARAC_FAMILY_1"/>
    <property type="match status" value="1"/>
</dbReference>
<organism evidence="5 6">
    <name type="scientific">Erysipelothrix inopinata</name>
    <dbReference type="NCBI Taxonomy" id="225084"/>
    <lineage>
        <taxon>Bacteria</taxon>
        <taxon>Bacillati</taxon>
        <taxon>Bacillota</taxon>
        <taxon>Erysipelotrichia</taxon>
        <taxon>Erysipelotrichales</taxon>
        <taxon>Erysipelotrichaceae</taxon>
        <taxon>Erysipelothrix</taxon>
    </lineage>
</organism>
<accession>A0A7G9RWJ6</accession>
<evidence type="ECO:0000313" key="6">
    <source>
        <dbReference type="Proteomes" id="UP000515928"/>
    </source>
</evidence>
<dbReference type="GO" id="GO:0043565">
    <property type="term" value="F:sequence-specific DNA binding"/>
    <property type="evidence" value="ECO:0007669"/>
    <property type="project" value="InterPro"/>
</dbReference>
<dbReference type="RefSeq" id="WP_187533104.1">
    <property type="nucleotide sequence ID" value="NZ_CBCSHU010000002.1"/>
</dbReference>
<feature type="domain" description="HTH araC/xylS-type" evidence="4">
    <location>
        <begin position="186"/>
        <end position="284"/>
    </location>
</feature>
<keyword evidence="3" id="KW-0804">Transcription</keyword>
<evidence type="ECO:0000256" key="3">
    <source>
        <dbReference type="ARBA" id="ARBA00023163"/>
    </source>
</evidence>
<dbReference type="KEGG" id="eio:H9L01_06175"/>
<dbReference type="SUPFAM" id="SSF46689">
    <property type="entry name" value="Homeodomain-like"/>
    <property type="match status" value="2"/>
</dbReference>
<dbReference type="PANTHER" id="PTHR43280">
    <property type="entry name" value="ARAC-FAMILY TRANSCRIPTIONAL REGULATOR"/>
    <property type="match status" value="1"/>
</dbReference>
<gene>
    <name evidence="5" type="ORF">H9L01_06175</name>
</gene>
<dbReference type="Pfam" id="PF12833">
    <property type="entry name" value="HTH_18"/>
    <property type="match status" value="1"/>
</dbReference>
<dbReference type="GO" id="GO:0003700">
    <property type="term" value="F:DNA-binding transcription factor activity"/>
    <property type="evidence" value="ECO:0007669"/>
    <property type="project" value="InterPro"/>
</dbReference>
<keyword evidence="2" id="KW-0238">DNA-binding</keyword>